<organism evidence="1 2">
    <name type="scientific">Kalanchoe fedtschenkoi</name>
    <name type="common">Lavender scallops</name>
    <name type="synonym">South American air plant</name>
    <dbReference type="NCBI Taxonomy" id="63787"/>
    <lineage>
        <taxon>Eukaryota</taxon>
        <taxon>Viridiplantae</taxon>
        <taxon>Streptophyta</taxon>
        <taxon>Embryophyta</taxon>
        <taxon>Tracheophyta</taxon>
        <taxon>Spermatophyta</taxon>
        <taxon>Magnoliopsida</taxon>
        <taxon>eudicotyledons</taxon>
        <taxon>Gunneridae</taxon>
        <taxon>Pentapetalae</taxon>
        <taxon>Saxifragales</taxon>
        <taxon>Crassulaceae</taxon>
        <taxon>Kalanchoe</taxon>
    </lineage>
</organism>
<accession>A0A7N0UIB1</accession>
<sequence>MNYALLFVSRSSHIIYVRGWSPGFCFCFSGSGLPQIFCVNSVAYGFYFISQFGS</sequence>
<dbReference type="AlphaFoldDB" id="A0A7N0UIB1"/>
<proteinExistence type="predicted"/>
<dbReference type="EnsemblPlants" id="Kaladp0068s0186.1.v1.1">
    <property type="protein sequence ID" value="Kaladp0068s0186.1.v1.1.CDS.1"/>
    <property type="gene ID" value="Kaladp0068s0186.v1.1"/>
</dbReference>
<evidence type="ECO:0000313" key="2">
    <source>
        <dbReference type="Proteomes" id="UP000594263"/>
    </source>
</evidence>
<protein>
    <submittedName>
        <fullName evidence="1">Uncharacterized protein</fullName>
    </submittedName>
</protein>
<keyword evidence="2" id="KW-1185">Reference proteome</keyword>
<name>A0A7N0UIB1_KALFE</name>
<dbReference type="Proteomes" id="UP000594263">
    <property type="component" value="Unplaced"/>
</dbReference>
<dbReference type="Gramene" id="Kaladp0068s0186.1.v1.1">
    <property type="protein sequence ID" value="Kaladp0068s0186.1.v1.1.CDS.1"/>
    <property type="gene ID" value="Kaladp0068s0186.v1.1"/>
</dbReference>
<evidence type="ECO:0000313" key="1">
    <source>
        <dbReference type="EnsemblPlants" id="Kaladp0068s0186.1.v1.1.CDS.1"/>
    </source>
</evidence>
<reference evidence="1" key="1">
    <citation type="submission" date="2021-01" db="UniProtKB">
        <authorList>
            <consortium name="EnsemblPlants"/>
        </authorList>
    </citation>
    <scope>IDENTIFICATION</scope>
</reference>